<name>A0A839GQR2_9BACT</name>
<keyword evidence="1" id="KW-1133">Transmembrane helix</keyword>
<evidence type="ECO:0000313" key="3">
    <source>
        <dbReference type="Proteomes" id="UP000563094"/>
    </source>
</evidence>
<accession>A0A839GQR2</accession>
<protein>
    <submittedName>
        <fullName evidence="2">Uncharacterized protein</fullName>
    </submittedName>
</protein>
<organism evidence="2 3">
    <name type="scientific">Rufibacter quisquiliarum</name>
    <dbReference type="NCBI Taxonomy" id="1549639"/>
    <lineage>
        <taxon>Bacteria</taxon>
        <taxon>Pseudomonadati</taxon>
        <taxon>Bacteroidota</taxon>
        <taxon>Cytophagia</taxon>
        <taxon>Cytophagales</taxon>
        <taxon>Hymenobacteraceae</taxon>
        <taxon>Rufibacter</taxon>
    </lineage>
</organism>
<dbReference type="EMBL" id="JACJIQ010000006">
    <property type="protein sequence ID" value="MBA9077216.1"/>
    <property type="molecule type" value="Genomic_DNA"/>
</dbReference>
<gene>
    <name evidence="2" type="ORF">FHS90_001927</name>
</gene>
<keyword evidence="1" id="KW-0472">Membrane</keyword>
<feature type="transmembrane region" description="Helical" evidence="1">
    <location>
        <begin position="45"/>
        <end position="62"/>
    </location>
</feature>
<proteinExistence type="predicted"/>
<dbReference type="Proteomes" id="UP000563094">
    <property type="component" value="Unassembled WGS sequence"/>
</dbReference>
<evidence type="ECO:0000256" key="1">
    <source>
        <dbReference type="SAM" id="Phobius"/>
    </source>
</evidence>
<comment type="caution">
    <text evidence="2">The sequence shown here is derived from an EMBL/GenBank/DDBJ whole genome shotgun (WGS) entry which is preliminary data.</text>
</comment>
<sequence>MDANQTTRSFSHLFKSPSQLFAALSNPGKAGMDLYKALSTREKQYVLFAAGAGLIVYGFVLGKQNK</sequence>
<dbReference type="AlphaFoldDB" id="A0A839GQR2"/>
<dbReference type="RefSeq" id="WP_066832230.1">
    <property type="nucleotide sequence ID" value="NZ_JACJIQ010000006.1"/>
</dbReference>
<keyword evidence="3" id="KW-1185">Reference proteome</keyword>
<keyword evidence="1" id="KW-0812">Transmembrane</keyword>
<reference evidence="2 3" key="1">
    <citation type="submission" date="2020-08" db="EMBL/GenBank/DDBJ databases">
        <title>Genomic Encyclopedia of Type Strains, Phase IV (KMG-IV): sequencing the most valuable type-strain genomes for metagenomic binning, comparative biology and taxonomic classification.</title>
        <authorList>
            <person name="Goeker M."/>
        </authorList>
    </citation>
    <scope>NUCLEOTIDE SEQUENCE [LARGE SCALE GENOMIC DNA]</scope>
    <source>
        <strain evidence="2 3">DSM 29854</strain>
    </source>
</reference>
<evidence type="ECO:0000313" key="2">
    <source>
        <dbReference type="EMBL" id="MBA9077216.1"/>
    </source>
</evidence>